<feature type="chain" id="PRO_5028173587" description="DUF3829 domain-containing protein" evidence="1">
    <location>
        <begin position="23"/>
        <end position="302"/>
    </location>
</feature>
<name>A0A7C4TIM5_UNCKA</name>
<accession>A0A7C4TIM5</accession>
<dbReference type="AlphaFoldDB" id="A0A7C4TIM5"/>
<protein>
    <recommendedName>
        <fullName evidence="3">DUF3829 domain-containing protein</fullName>
    </recommendedName>
</protein>
<evidence type="ECO:0000313" key="2">
    <source>
        <dbReference type="EMBL" id="HGW29329.1"/>
    </source>
</evidence>
<dbReference type="EMBL" id="DSRT01000008">
    <property type="protein sequence ID" value="HGW29329.1"/>
    <property type="molecule type" value="Genomic_DNA"/>
</dbReference>
<sequence length="302" mass="33097">MPYILILVALALHFGFSSVANAQSSPFGNLGDGQGSGEATVAVEGQTLASYQKALADYEKLYLIYTKSYGPQKAAFESQILAKGKDVMISKLGAIQTFINDLRKELSDSGLLPDETKPAYDSGVTNFQSFTTTKVNEINSLDSVDVLPKFSENLNKSILPNMQFGEVYIARISVLRGRYLIEKLMDLAPIIQAQINTAADVGADIEEAQRSLDSSMLILEGLKISYTKIEREANMASVEKTFDSDFMANTRATNVKLVEAYKGITETLTNLKTLYAQAPWDEALVEQLLLKDELSSESTEAN</sequence>
<evidence type="ECO:0000256" key="1">
    <source>
        <dbReference type="SAM" id="SignalP"/>
    </source>
</evidence>
<organism evidence="2">
    <name type="scientific">candidate division WWE3 bacterium</name>
    <dbReference type="NCBI Taxonomy" id="2053526"/>
    <lineage>
        <taxon>Bacteria</taxon>
        <taxon>Katanobacteria</taxon>
    </lineage>
</organism>
<keyword evidence="1" id="KW-0732">Signal</keyword>
<comment type="caution">
    <text evidence="2">The sequence shown here is derived from an EMBL/GenBank/DDBJ whole genome shotgun (WGS) entry which is preliminary data.</text>
</comment>
<feature type="signal peptide" evidence="1">
    <location>
        <begin position="1"/>
        <end position="22"/>
    </location>
</feature>
<proteinExistence type="predicted"/>
<reference evidence="2" key="1">
    <citation type="journal article" date="2020" name="mSystems">
        <title>Genome- and Community-Level Interaction Insights into Carbon Utilization and Element Cycling Functions of Hydrothermarchaeota in Hydrothermal Sediment.</title>
        <authorList>
            <person name="Zhou Z."/>
            <person name="Liu Y."/>
            <person name="Xu W."/>
            <person name="Pan J."/>
            <person name="Luo Z.H."/>
            <person name="Li M."/>
        </authorList>
    </citation>
    <scope>NUCLEOTIDE SEQUENCE [LARGE SCALE GENOMIC DNA]</scope>
    <source>
        <strain evidence="2">SpSt-417</strain>
    </source>
</reference>
<gene>
    <name evidence="2" type="ORF">ENR63_00150</name>
</gene>
<evidence type="ECO:0008006" key="3">
    <source>
        <dbReference type="Google" id="ProtNLM"/>
    </source>
</evidence>